<dbReference type="Pfam" id="PF09948">
    <property type="entry name" value="PpoB2"/>
    <property type="match status" value="1"/>
</dbReference>
<reference evidence="2 3" key="1">
    <citation type="submission" date="2007-11" db="EMBL/GenBank/DDBJ databases">
        <authorList>
            <person name="Wagner-Dobler I."/>
            <person name="Ferriera S."/>
            <person name="Johnson J."/>
            <person name="Kravitz S."/>
            <person name="Beeson K."/>
            <person name="Sutton G."/>
            <person name="Rogers Y.-H."/>
            <person name="Friedman R."/>
            <person name="Frazier M."/>
            <person name="Venter J.C."/>
        </authorList>
    </citation>
    <scope>NUCLEOTIDE SEQUENCE [LARGE SCALE GENOMIC DNA]</scope>
    <source>
        <strain evidence="2 3">HEL-45</strain>
    </source>
</reference>
<organism evidence="2 3">
    <name type="scientific">Sulfitobacter indolifex HEL-45</name>
    <dbReference type="NCBI Taxonomy" id="391624"/>
    <lineage>
        <taxon>Bacteria</taxon>
        <taxon>Pseudomonadati</taxon>
        <taxon>Pseudomonadota</taxon>
        <taxon>Alphaproteobacteria</taxon>
        <taxon>Rhodobacterales</taxon>
        <taxon>Roseobacteraceae</taxon>
        <taxon>Sulfitobacter</taxon>
    </lineage>
</organism>
<dbReference type="Proteomes" id="UP000003257">
    <property type="component" value="Unassembled WGS sequence"/>
</dbReference>
<evidence type="ECO:0000313" key="2">
    <source>
        <dbReference type="EMBL" id="EDQ05738.1"/>
    </source>
</evidence>
<evidence type="ECO:0008006" key="4">
    <source>
        <dbReference type="Google" id="ProtNLM"/>
    </source>
</evidence>
<keyword evidence="1" id="KW-1133">Transmembrane helix</keyword>
<keyword evidence="3" id="KW-1185">Reference proteome</keyword>
<feature type="transmembrane region" description="Helical" evidence="1">
    <location>
        <begin position="103"/>
        <end position="125"/>
    </location>
</feature>
<dbReference type="EMBL" id="ABID01000001">
    <property type="protein sequence ID" value="EDQ05738.1"/>
    <property type="molecule type" value="Genomic_DNA"/>
</dbReference>
<feature type="transmembrane region" description="Helical" evidence="1">
    <location>
        <begin position="137"/>
        <end position="155"/>
    </location>
</feature>
<proteinExistence type="predicted"/>
<accession>A0ABP2DCV7</accession>
<evidence type="ECO:0000256" key="1">
    <source>
        <dbReference type="SAM" id="Phobius"/>
    </source>
</evidence>
<keyword evidence="1" id="KW-0472">Membrane</keyword>
<feature type="transmembrane region" description="Helical" evidence="1">
    <location>
        <begin position="67"/>
        <end position="91"/>
    </location>
</feature>
<dbReference type="RefSeq" id="WP_007117808.1">
    <property type="nucleotide sequence ID" value="NZ_ABID01000001.1"/>
</dbReference>
<protein>
    <recommendedName>
        <fullName evidence="4">Metal-binding integral membrane protein</fullName>
    </recommendedName>
</protein>
<feature type="transmembrane region" description="Helical" evidence="1">
    <location>
        <begin position="17"/>
        <end position="35"/>
    </location>
</feature>
<feature type="transmembrane region" description="Helical" evidence="1">
    <location>
        <begin position="194"/>
        <end position="226"/>
    </location>
</feature>
<feature type="transmembrane region" description="Helical" evidence="1">
    <location>
        <begin position="238"/>
        <end position="256"/>
    </location>
</feature>
<dbReference type="InterPro" id="IPR018688">
    <property type="entry name" value="PpoB2-like"/>
</dbReference>
<comment type="caution">
    <text evidence="2">The sequence shown here is derived from an EMBL/GenBank/DDBJ whole genome shotgun (WGS) entry which is preliminary data.</text>
</comment>
<sequence>MAGGISPLERLLHRDQVLVAIGLATVTLLSWGYLLTGAGMEMPAMSAPMQTAQASGWSPAQTGLMFIMWWVMMVAMMLPSAAPMILLFSSVAKRASRRASTSFFVSGYILVWGGFSVVATLMQWQLTQIGLLDGMRANSQMLAGLLLLVAGIYQLTPAKSACLKHCQSPLQFVTGHWRPGPRGALLMGLQHGGYCLGCCWALMALLFVGGVMNLAWIGALAAYVLIEKAIPQWRYTGAVSASLLITAGAVLLALAVS</sequence>
<keyword evidence="1" id="KW-0812">Transmembrane</keyword>
<evidence type="ECO:0000313" key="3">
    <source>
        <dbReference type="Proteomes" id="UP000003257"/>
    </source>
</evidence>
<gene>
    <name evidence="2" type="ORF">OIHEL45_02970</name>
</gene>
<name>A0ABP2DCV7_9RHOB</name>